<name>A0AAE1CZ86_9GAST</name>
<dbReference type="SUPFAM" id="SSF81321">
    <property type="entry name" value="Family A G protein-coupled receptor-like"/>
    <property type="match status" value="1"/>
</dbReference>
<dbReference type="GO" id="GO:0004930">
    <property type="term" value="F:G protein-coupled receptor activity"/>
    <property type="evidence" value="ECO:0007669"/>
    <property type="project" value="UniProtKB-KW"/>
</dbReference>
<proteinExistence type="inferred from homology"/>
<accession>A0AAE1CZ86</accession>
<comment type="subcellular location">
    <subcellularLocation>
        <location evidence="1">Cell membrane</location>
        <topology evidence="1">Multi-pass membrane protein</topology>
    </subcellularLocation>
</comment>
<sequence length="635" mass="70061">MSTSEGNRDTSTLTFVTAVMHISEQNGCSDRPIDDGGALAIFAVIVGVCLICENLLLINVIVRTRTLHTNTNILVASLAITDVLVGVQVCIMGLSEQPTGLRSWLELTPDQVRIFDSFLTGLNYSLATVSITHLSVLTLDRYLYLLWPLHYQIRVTRRKVLATAGILWTLGLVYLLSAIIILRKPEYHMVCIIWDTPAEYGTWPLVSVYVVSMFVVFASTKGITNIALRHRRKRQPILMARKSNPLRPFSKGKPKENNDIAEVCTTMKSSSGICQISKKDCGIKNVPLAVAIDNSFTNVDLKDVAESGIVKSINDMTSNIRLSGNSMASLQSVSPNSDSYVDPYVAQDEALHGMNMKDLQDSSNIFSANLPSISRLDMTRLSLYIMVTSALVHEYGHINGESSAVGDNYSFRLLSSDILSSNSYRIASSQWSSVPSSSACAVKSISACPGSRGFVYNPESRLCAPLLWLQTGSGGDTTQGIADPEEWKLYVTQGRCREGFEAFDYGIQGHFSCLKQLTPSVSYSQATTECNSLGGYLASVKTVEKLEMVKDFAKERNHWVGMDDLAKEGVHRWQEDNQILTVEQQLAVFKTGEPNNDYGVEDCVHYRGSHRNLNDIHCWATMYALCESAPISVSC</sequence>
<dbReference type="InterPro" id="IPR016186">
    <property type="entry name" value="C-type_lectin-like/link_sf"/>
</dbReference>
<dbReference type="InterPro" id="IPR017452">
    <property type="entry name" value="GPCR_Rhodpsn_7TM"/>
</dbReference>
<evidence type="ECO:0000256" key="11">
    <source>
        <dbReference type="SAM" id="Phobius"/>
    </source>
</evidence>
<feature type="domain" description="C-type lectin" evidence="12">
    <location>
        <begin position="513"/>
        <end position="627"/>
    </location>
</feature>
<evidence type="ECO:0000256" key="5">
    <source>
        <dbReference type="ARBA" id="ARBA00023040"/>
    </source>
</evidence>
<dbReference type="CDD" id="cd00037">
    <property type="entry name" value="CLECT"/>
    <property type="match status" value="1"/>
</dbReference>
<comment type="similarity">
    <text evidence="10">Belongs to the G-protein coupled receptor 1 family.</text>
</comment>
<evidence type="ECO:0000256" key="6">
    <source>
        <dbReference type="ARBA" id="ARBA00023136"/>
    </source>
</evidence>
<evidence type="ECO:0000256" key="3">
    <source>
        <dbReference type="ARBA" id="ARBA00022692"/>
    </source>
</evidence>
<dbReference type="InterPro" id="IPR016187">
    <property type="entry name" value="CTDL_fold"/>
</dbReference>
<reference evidence="14" key="1">
    <citation type="journal article" date="2023" name="G3 (Bethesda)">
        <title>A reference genome for the long-term kleptoplast-retaining sea slug Elysia crispata morphotype clarki.</title>
        <authorList>
            <person name="Eastman K.E."/>
            <person name="Pendleton A.L."/>
            <person name="Shaikh M.A."/>
            <person name="Suttiyut T."/>
            <person name="Ogas R."/>
            <person name="Tomko P."/>
            <person name="Gavelis G."/>
            <person name="Widhalm J.R."/>
            <person name="Wisecaver J.H."/>
        </authorList>
    </citation>
    <scope>NUCLEOTIDE SEQUENCE</scope>
    <source>
        <strain evidence="14">ECLA1</strain>
    </source>
</reference>
<feature type="transmembrane region" description="Helical" evidence="11">
    <location>
        <begin position="39"/>
        <end position="61"/>
    </location>
</feature>
<gene>
    <name evidence="14" type="ORF">RRG08_008199</name>
</gene>
<evidence type="ECO:0000256" key="4">
    <source>
        <dbReference type="ARBA" id="ARBA00022989"/>
    </source>
</evidence>
<dbReference type="Gene3D" id="1.20.1070.10">
    <property type="entry name" value="Rhodopsin 7-helix transmembrane proteins"/>
    <property type="match status" value="1"/>
</dbReference>
<feature type="domain" description="G-protein coupled receptors family 1 profile" evidence="13">
    <location>
        <begin position="53"/>
        <end position="191"/>
    </location>
</feature>
<keyword evidence="7" id="KW-1015">Disulfide bond</keyword>
<dbReference type="Pfam" id="PF00001">
    <property type="entry name" value="7tm_1"/>
    <property type="match status" value="1"/>
</dbReference>
<dbReference type="SUPFAM" id="SSF56436">
    <property type="entry name" value="C-type lectin-like"/>
    <property type="match status" value="1"/>
</dbReference>
<dbReference type="PROSITE" id="PS00237">
    <property type="entry name" value="G_PROTEIN_RECEP_F1_1"/>
    <property type="match status" value="1"/>
</dbReference>
<keyword evidence="8 10" id="KW-0675">Receptor</keyword>
<evidence type="ECO:0000256" key="1">
    <source>
        <dbReference type="ARBA" id="ARBA00004651"/>
    </source>
</evidence>
<evidence type="ECO:0000256" key="7">
    <source>
        <dbReference type="ARBA" id="ARBA00023157"/>
    </source>
</evidence>
<keyword evidence="15" id="KW-1185">Reference proteome</keyword>
<dbReference type="EMBL" id="JAWDGP010006121">
    <property type="protein sequence ID" value="KAK3746687.1"/>
    <property type="molecule type" value="Genomic_DNA"/>
</dbReference>
<dbReference type="Proteomes" id="UP001283361">
    <property type="component" value="Unassembled WGS sequence"/>
</dbReference>
<evidence type="ECO:0000259" key="12">
    <source>
        <dbReference type="PROSITE" id="PS50041"/>
    </source>
</evidence>
<organism evidence="14 15">
    <name type="scientific">Elysia crispata</name>
    <name type="common">lettuce slug</name>
    <dbReference type="NCBI Taxonomy" id="231223"/>
    <lineage>
        <taxon>Eukaryota</taxon>
        <taxon>Metazoa</taxon>
        <taxon>Spiralia</taxon>
        <taxon>Lophotrochozoa</taxon>
        <taxon>Mollusca</taxon>
        <taxon>Gastropoda</taxon>
        <taxon>Heterobranchia</taxon>
        <taxon>Euthyneura</taxon>
        <taxon>Panpulmonata</taxon>
        <taxon>Sacoglossa</taxon>
        <taxon>Placobranchoidea</taxon>
        <taxon>Plakobranchidae</taxon>
        <taxon>Elysia</taxon>
    </lineage>
</organism>
<dbReference type="InterPro" id="IPR050569">
    <property type="entry name" value="TAAR"/>
</dbReference>
<comment type="caution">
    <text evidence="14">The sequence shown here is derived from an EMBL/GenBank/DDBJ whole genome shotgun (WGS) entry which is preliminary data.</text>
</comment>
<evidence type="ECO:0000256" key="10">
    <source>
        <dbReference type="RuleBase" id="RU000688"/>
    </source>
</evidence>
<dbReference type="InterPro" id="IPR000276">
    <property type="entry name" value="GPCR_Rhodpsn"/>
</dbReference>
<feature type="transmembrane region" description="Helical" evidence="11">
    <location>
        <begin position="73"/>
        <end position="94"/>
    </location>
</feature>
<dbReference type="Pfam" id="PF00059">
    <property type="entry name" value="Lectin_C"/>
    <property type="match status" value="1"/>
</dbReference>
<dbReference type="PANTHER" id="PTHR24249">
    <property type="entry name" value="HISTAMINE RECEPTOR-RELATED G-PROTEIN COUPLED RECEPTOR"/>
    <property type="match status" value="1"/>
</dbReference>
<feature type="transmembrane region" description="Helical" evidence="11">
    <location>
        <begin position="202"/>
        <end position="224"/>
    </location>
</feature>
<dbReference type="CDD" id="cd00637">
    <property type="entry name" value="7tm_classA_rhodopsin-like"/>
    <property type="match status" value="1"/>
</dbReference>
<evidence type="ECO:0000313" key="15">
    <source>
        <dbReference type="Proteomes" id="UP001283361"/>
    </source>
</evidence>
<dbReference type="InterPro" id="IPR001304">
    <property type="entry name" value="C-type_lectin-like"/>
</dbReference>
<dbReference type="PROSITE" id="PS50041">
    <property type="entry name" value="C_TYPE_LECTIN_2"/>
    <property type="match status" value="1"/>
</dbReference>
<keyword evidence="9 10" id="KW-0807">Transducer</keyword>
<dbReference type="PROSITE" id="PS00615">
    <property type="entry name" value="C_TYPE_LECTIN_1"/>
    <property type="match status" value="1"/>
</dbReference>
<dbReference type="AlphaFoldDB" id="A0AAE1CZ86"/>
<evidence type="ECO:0000256" key="8">
    <source>
        <dbReference type="ARBA" id="ARBA00023170"/>
    </source>
</evidence>
<dbReference type="Gene3D" id="3.10.100.10">
    <property type="entry name" value="Mannose-Binding Protein A, subunit A"/>
    <property type="match status" value="1"/>
</dbReference>
<keyword evidence="6 11" id="KW-0472">Membrane</keyword>
<dbReference type="InterPro" id="IPR018378">
    <property type="entry name" value="C-type_lectin_CS"/>
</dbReference>
<feature type="transmembrane region" description="Helical" evidence="11">
    <location>
        <begin position="114"/>
        <end position="139"/>
    </location>
</feature>
<evidence type="ECO:0000256" key="9">
    <source>
        <dbReference type="ARBA" id="ARBA00023224"/>
    </source>
</evidence>
<evidence type="ECO:0000259" key="13">
    <source>
        <dbReference type="PROSITE" id="PS50262"/>
    </source>
</evidence>
<feature type="transmembrane region" description="Helical" evidence="11">
    <location>
        <begin position="160"/>
        <end position="182"/>
    </location>
</feature>
<dbReference type="SMART" id="SM00034">
    <property type="entry name" value="CLECT"/>
    <property type="match status" value="1"/>
</dbReference>
<evidence type="ECO:0000313" key="14">
    <source>
        <dbReference type="EMBL" id="KAK3746687.1"/>
    </source>
</evidence>
<keyword evidence="2" id="KW-1003">Cell membrane</keyword>
<keyword evidence="4 11" id="KW-1133">Transmembrane helix</keyword>
<protein>
    <recommendedName>
        <fullName evidence="16">G-protein coupled receptors family 1 profile domain-containing protein</fullName>
    </recommendedName>
</protein>
<dbReference type="GO" id="GO:0005886">
    <property type="term" value="C:plasma membrane"/>
    <property type="evidence" value="ECO:0007669"/>
    <property type="project" value="UniProtKB-SubCell"/>
</dbReference>
<keyword evidence="5 10" id="KW-0297">G-protein coupled receptor</keyword>
<evidence type="ECO:0000256" key="2">
    <source>
        <dbReference type="ARBA" id="ARBA00022475"/>
    </source>
</evidence>
<dbReference type="PRINTS" id="PR00237">
    <property type="entry name" value="GPCRRHODOPSN"/>
</dbReference>
<evidence type="ECO:0008006" key="16">
    <source>
        <dbReference type="Google" id="ProtNLM"/>
    </source>
</evidence>
<dbReference type="PROSITE" id="PS50262">
    <property type="entry name" value="G_PROTEIN_RECEP_F1_2"/>
    <property type="match status" value="1"/>
</dbReference>
<keyword evidence="3 10" id="KW-0812">Transmembrane</keyword>